<gene>
    <name evidence="2" type="ORF">EVAR_101104_1</name>
</gene>
<evidence type="ECO:0000313" key="3">
    <source>
        <dbReference type="Proteomes" id="UP000299102"/>
    </source>
</evidence>
<feature type="non-terminal residue" evidence="2">
    <location>
        <position position="1"/>
    </location>
</feature>
<name>A0A4C1TI28_EUMVA</name>
<proteinExistence type="predicted"/>
<dbReference type="EMBL" id="BGZK01005256">
    <property type="protein sequence ID" value="GBP13240.1"/>
    <property type="molecule type" value="Genomic_DNA"/>
</dbReference>
<dbReference type="AlphaFoldDB" id="A0A4C1TI28"/>
<feature type="compositionally biased region" description="Basic and acidic residues" evidence="1">
    <location>
        <begin position="169"/>
        <end position="183"/>
    </location>
</feature>
<sequence>ALKTRFIGQQNDELSSLISIVEEAEEILEEPHGNVNVVSSTTPCSFCQVQGHEWSNCKKAEYTILYWMRQVNMGNRSQQYSYRPTGNGKPSQKQRHHKTIDPGTRSEAGKLKSARLSPIIGEPKFYDRLNRQEKYCNMERIAEKDLKHNNSVKSPNSTVNSSRSRNERKKLYNEGARDDKKVQVDNNKIEVEVYHESETDQRVIQRQKNQQ</sequence>
<dbReference type="Proteomes" id="UP000299102">
    <property type="component" value="Unassembled WGS sequence"/>
</dbReference>
<feature type="region of interest" description="Disordered" evidence="1">
    <location>
        <begin position="146"/>
        <end position="183"/>
    </location>
</feature>
<keyword evidence="3" id="KW-1185">Reference proteome</keyword>
<feature type="compositionally biased region" description="Polar residues" evidence="1">
    <location>
        <begin position="149"/>
        <end position="163"/>
    </location>
</feature>
<organism evidence="2 3">
    <name type="scientific">Eumeta variegata</name>
    <name type="common">Bagworm moth</name>
    <name type="synonym">Eumeta japonica</name>
    <dbReference type="NCBI Taxonomy" id="151549"/>
    <lineage>
        <taxon>Eukaryota</taxon>
        <taxon>Metazoa</taxon>
        <taxon>Ecdysozoa</taxon>
        <taxon>Arthropoda</taxon>
        <taxon>Hexapoda</taxon>
        <taxon>Insecta</taxon>
        <taxon>Pterygota</taxon>
        <taxon>Neoptera</taxon>
        <taxon>Endopterygota</taxon>
        <taxon>Lepidoptera</taxon>
        <taxon>Glossata</taxon>
        <taxon>Ditrysia</taxon>
        <taxon>Tineoidea</taxon>
        <taxon>Psychidae</taxon>
        <taxon>Oiketicinae</taxon>
        <taxon>Eumeta</taxon>
    </lineage>
</organism>
<reference evidence="2 3" key="1">
    <citation type="journal article" date="2019" name="Commun. Biol.">
        <title>The bagworm genome reveals a unique fibroin gene that provides high tensile strength.</title>
        <authorList>
            <person name="Kono N."/>
            <person name="Nakamura H."/>
            <person name="Ohtoshi R."/>
            <person name="Tomita M."/>
            <person name="Numata K."/>
            <person name="Arakawa K."/>
        </authorList>
    </citation>
    <scope>NUCLEOTIDE SEQUENCE [LARGE SCALE GENOMIC DNA]</scope>
</reference>
<feature type="region of interest" description="Disordered" evidence="1">
    <location>
        <begin position="78"/>
        <end position="109"/>
    </location>
</feature>
<feature type="compositionally biased region" description="Polar residues" evidence="1">
    <location>
        <begin position="78"/>
        <end position="91"/>
    </location>
</feature>
<protein>
    <submittedName>
        <fullName evidence="2">Uncharacterized protein</fullName>
    </submittedName>
</protein>
<evidence type="ECO:0000256" key="1">
    <source>
        <dbReference type="SAM" id="MobiDB-lite"/>
    </source>
</evidence>
<comment type="caution">
    <text evidence="2">The sequence shown here is derived from an EMBL/GenBank/DDBJ whole genome shotgun (WGS) entry which is preliminary data.</text>
</comment>
<evidence type="ECO:0000313" key="2">
    <source>
        <dbReference type="EMBL" id="GBP13240.1"/>
    </source>
</evidence>
<accession>A0A4C1TI28</accession>